<dbReference type="PROSITE" id="PS50076">
    <property type="entry name" value="DNAJ_2"/>
    <property type="match status" value="1"/>
</dbReference>
<dbReference type="Pfam" id="PF00226">
    <property type="entry name" value="DnaJ"/>
    <property type="match status" value="1"/>
</dbReference>
<reference evidence="3 4" key="1">
    <citation type="submission" date="2024-05" db="EMBL/GenBank/DDBJ databases">
        <title>Long read based assembly of the Candida bracarensis genome reveals expanded adhesin content.</title>
        <authorList>
            <person name="Marcet-Houben M."/>
            <person name="Ksiezopolska E."/>
            <person name="Gabaldon T."/>
        </authorList>
    </citation>
    <scope>NUCLEOTIDE SEQUENCE [LARGE SCALE GENOMIC DNA]</scope>
    <source>
        <strain evidence="3 4">CBM6</strain>
    </source>
</reference>
<dbReference type="PANTHER" id="PTHR43908">
    <property type="entry name" value="AT29763P-RELATED"/>
    <property type="match status" value="1"/>
</dbReference>
<feature type="domain" description="J" evidence="2">
    <location>
        <begin position="12"/>
        <end position="76"/>
    </location>
</feature>
<dbReference type="PROSITE" id="PS00636">
    <property type="entry name" value="DNAJ_1"/>
    <property type="match status" value="1"/>
</dbReference>
<dbReference type="PRINTS" id="PR00625">
    <property type="entry name" value="JDOMAIN"/>
</dbReference>
<feature type="compositionally biased region" description="Basic and acidic residues" evidence="1">
    <location>
        <begin position="124"/>
        <end position="135"/>
    </location>
</feature>
<organism evidence="3 4">
    <name type="scientific">Nakaseomyces bracarensis</name>
    <dbReference type="NCBI Taxonomy" id="273131"/>
    <lineage>
        <taxon>Eukaryota</taxon>
        <taxon>Fungi</taxon>
        <taxon>Dikarya</taxon>
        <taxon>Ascomycota</taxon>
        <taxon>Saccharomycotina</taxon>
        <taxon>Saccharomycetes</taxon>
        <taxon>Saccharomycetales</taxon>
        <taxon>Saccharomycetaceae</taxon>
        <taxon>Nakaseomyces</taxon>
    </lineage>
</organism>
<feature type="compositionally biased region" description="Basic and acidic residues" evidence="1">
    <location>
        <begin position="92"/>
        <end position="111"/>
    </location>
</feature>
<feature type="compositionally biased region" description="Basic and acidic residues" evidence="1">
    <location>
        <begin position="142"/>
        <end position="152"/>
    </location>
</feature>
<dbReference type="InterPro" id="IPR051100">
    <property type="entry name" value="DnaJ_subfamily_B/C"/>
</dbReference>
<dbReference type="SUPFAM" id="SSF46565">
    <property type="entry name" value="Chaperone J-domain"/>
    <property type="match status" value="1"/>
</dbReference>
<dbReference type="InterPro" id="IPR018253">
    <property type="entry name" value="DnaJ_domain_CS"/>
</dbReference>
<keyword evidence="4" id="KW-1185">Reference proteome</keyword>
<evidence type="ECO:0000313" key="4">
    <source>
        <dbReference type="Proteomes" id="UP001623330"/>
    </source>
</evidence>
<evidence type="ECO:0000313" key="3">
    <source>
        <dbReference type="EMBL" id="KAL3230589.1"/>
    </source>
</evidence>
<evidence type="ECO:0000259" key="2">
    <source>
        <dbReference type="PROSITE" id="PS50076"/>
    </source>
</evidence>
<dbReference type="Proteomes" id="UP001623330">
    <property type="component" value="Unassembled WGS sequence"/>
</dbReference>
<gene>
    <name evidence="3" type="ORF">RNJ44_01038</name>
</gene>
<feature type="region of interest" description="Disordered" evidence="1">
    <location>
        <begin position="83"/>
        <end position="174"/>
    </location>
</feature>
<dbReference type="SMART" id="SM00271">
    <property type="entry name" value="DnaJ"/>
    <property type="match status" value="1"/>
</dbReference>
<dbReference type="EMBL" id="JBEVYD010000009">
    <property type="protein sequence ID" value="KAL3230589.1"/>
    <property type="molecule type" value="Genomic_DNA"/>
</dbReference>
<dbReference type="CDD" id="cd06257">
    <property type="entry name" value="DnaJ"/>
    <property type="match status" value="1"/>
</dbReference>
<dbReference type="InterPro" id="IPR036869">
    <property type="entry name" value="J_dom_sf"/>
</dbReference>
<proteinExistence type="predicted"/>
<dbReference type="InterPro" id="IPR001623">
    <property type="entry name" value="DnaJ_domain"/>
</dbReference>
<dbReference type="PANTHER" id="PTHR43908:SF3">
    <property type="entry name" value="AT29763P-RELATED"/>
    <property type="match status" value="1"/>
</dbReference>
<sequence>MTDKNISIDTSSYYSILGVSTTASSSEIRKAYKKLAIKLHPDKSKSNDTAELFKIVVHAHSILSNKNLRDEYDKEHLGTGIRVDFTGGSNFTREKRKEDRNKKFKFERQSKPYEQQPYGFGVDVPERPTENREKTTTQGSPKNEELNAKDQDNTNNNNSGQQRNNNKKTSPILEEINDEDYDIGFKRKSPIFTQKETEGVASKKKKTESKARHFLDPETRRYMKNKQNSGRKTTPPLYQFSDLHIANGWENLQDIINNIDKNIVTENKTAVEDILNNDVKEKLSNLSVDSENAPELPKRKKMKTSKTYLGTTKDPYNMQSINKSLHNITNDVPISLPRVRSTEPANQTKDILEMISRTVPMVPDLRLLHNQAAQYNAAVAYLNELTVLKRRILSIISSRTGEQYNSKIQEHLAEFITAKTLDIRLTEKLIEIQKREQEIGTYFSSTSLR</sequence>
<dbReference type="Gene3D" id="1.10.287.110">
    <property type="entry name" value="DnaJ domain"/>
    <property type="match status" value="1"/>
</dbReference>
<evidence type="ECO:0000256" key="1">
    <source>
        <dbReference type="SAM" id="MobiDB-lite"/>
    </source>
</evidence>
<protein>
    <submittedName>
        <fullName evidence="3">J protein JJJ2</fullName>
    </submittedName>
</protein>
<name>A0ABR4NQR8_9SACH</name>
<accession>A0ABR4NQR8</accession>
<feature type="compositionally biased region" description="Low complexity" evidence="1">
    <location>
        <begin position="153"/>
        <end position="168"/>
    </location>
</feature>
<comment type="caution">
    <text evidence="3">The sequence shown here is derived from an EMBL/GenBank/DDBJ whole genome shotgun (WGS) entry which is preliminary data.</text>
</comment>